<evidence type="ECO:0000256" key="1">
    <source>
        <dbReference type="SAM" id="MobiDB-lite"/>
    </source>
</evidence>
<name>A0A8S5VKC2_9CAUD</name>
<dbReference type="EMBL" id="BK035253">
    <property type="protein sequence ID" value="DAG89123.1"/>
    <property type="molecule type" value="Genomic_DNA"/>
</dbReference>
<proteinExistence type="predicted"/>
<reference evidence="2" key="1">
    <citation type="journal article" date="2021" name="Proc. Natl. Acad. Sci. U.S.A.">
        <title>A Catalog of Tens of Thousands of Viruses from Human Metagenomes Reveals Hidden Associations with Chronic Diseases.</title>
        <authorList>
            <person name="Tisza M.J."/>
            <person name="Buck C.B."/>
        </authorList>
    </citation>
    <scope>NUCLEOTIDE SEQUENCE</scope>
    <source>
        <strain evidence="2">CtfgE36</strain>
    </source>
</reference>
<evidence type="ECO:0000313" key="2">
    <source>
        <dbReference type="EMBL" id="DAG89123.1"/>
    </source>
</evidence>
<sequence>MGDADALGLLYGAGKPHEADGSASRAGSLPPVKARRRKRDR</sequence>
<accession>A0A8S5VKC2</accession>
<protein>
    <submittedName>
        <fullName evidence="2">Uncharacterized protein</fullName>
    </submittedName>
</protein>
<organism evidence="2">
    <name type="scientific">Ackermannviridae sp</name>
    <dbReference type="NCBI Taxonomy" id="2831612"/>
    <lineage>
        <taxon>Viruses</taxon>
        <taxon>Duplodnaviria</taxon>
        <taxon>Heunggongvirae</taxon>
        <taxon>Uroviricota</taxon>
        <taxon>Caudoviricetes</taxon>
        <taxon>Pantevenvirales</taxon>
        <taxon>Ackermannviridae</taxon>
    </lineage>
</organism>
<feature type="region of interest" description="Disordered" evidence="1">
    <location>
        <begin position="1"/>
        <end position="41"/>
    </location>
</feature>